<dbReference type="InterPro" id="IPR013783">
    <property type="entry name" value="Ig-like_fold"/>
</dbReference>
<dbReference type="InterPro" id="IPR013106">
    <property type="entry name" value="Ig_V-set"/>
</dbReference>
<dbReference type="AlphaFoldDB" id="A0A6G1QKF7"/>
<keyword evidence="1" id="KW-1133">Transmembrane helix</keyword>
<dbReference type="SUPFAM" id="SSF48726">
    <property type="entry name" value="Immunoglobulin"/>
    <property type="match status" value="2"/>
</dbReference>
<dbReference type="InterPro" id="IPR036179">
    <property type="entry name" value="Ig-like_dom_sf"/>
</dbReference>
<keyword evidence="1" id="KW-0812">Transmembrane</keyword>
<dbReference type="Proteomes" id="UP000503349">
    <property type="component" value="Chromosome 18"/>
</dbReference>
<evidence type="ECO:0000259" key="3">
    <source>
        <dbReference type="PROSITE" id="PS50835"/>
    </source>
</evidence>
<reference evidence="5" key="2">
    <citation type="submission" date="2019-02" db="EMBL/GenBank/DDBJ databases">
        <title>Opniocepnalus argus Var Kimnra genome.</title>
        <authorList>
            <person name="Zhou C."/>
            <person name="Xiao S."/>
        </authorList>
    </citation>
    <scope>NUCLEOTIDE SEQUENCE [LARGE SCALE GENOMIC DNA]</scope>
</reference>
<dbReference type="EMBL" id="CM015729">
    <property type="protein sequence ID" value="KAF3703161.1"/>
    <property type="molecule type" value="Genomic_DNA"/>
</dbReference>
<dbReference type="PANTHER" id="PTHR11422">
    <property type="entry name" value="T-CELL SURFACE GLYCOPROTEIN CD4"/>
    <property type="match status" value="1"/>
</dbReference>
<feature type="domain" description="Ig-like" evidence="3">
    <location>
        <begin position="135"/>
        <end position="212"/>
    </location>
</feature>
<accession>A0A6G1QKF7</accession>
<keyword evidence="2" id="KW-0732">Signal</keyword>
<dbReference type="SMART" id="SM00409">
    <property type="entry name" value="IG"/>
    <property type="match status" value="1"/>
</dbReference>
<evidence type="ECO:0000313" key="5">
    <source>
        <dbReference type="Proteomes" id="UP000503349"/>
    </source>
</evidence>
<feature type="domain" description="Ig-like" evidence="3">
    <location>
        <begin position="23"/>
        <end position="126"/>
    </location>
</feature>
<evidence type="ECO:0000313" key="4">
    <source>
        <dbReference type="EMBL" id="KAF3703161.1"/>
    </source>
</evidence>
<evidence type="ECO:0000256" key="2">
    <source>
        <dbReference type="SAM" id="SignalP"/>
    </source>
</evidence>
<dbReference type="PROSITE" id="PS50835">
    <property type="entry name" value="IG_LIKE"/>
    <property type="match status" value="2"/>
</dbReference>
<dbReference type="InterPro" id="IPR003599">
    <property type="entry name" value="Ig_sub"/>
</dbReference>
<dbReference type="Pfam" id="PF07686">
    <property type="entry name" value="V-set"/>
    <property type="match status" value="1"/>
</dbReference>
<keyword evidence="1" id="KW-0472">Membrane</keyword>
<gene>
    <name evidence="4" type="ORF">EXN66_Car018849</name>
</gene>
<dbReference type="InterPro" id="IPR007110">
    <property type="entry name" value="Ig-like_dom"/>
</dbReference>
<name>A0A6G1QKF7_CHAAH</name>
<evidence type="ECO:0000256" key="1">
    <source>
        <dbReference type="SAM" id="Phobius"/>
    </source>
</evidence>
<reference evidence="4 5" key="1">
    <citation type="submission" date="2019-02" db="EMBL/GenBank/DDBJ databases">
        <title>Opniocepnalus argus genome.</title>
        <authorList>
            <person name="Zhou C."/>
            <person name="Xiao S."/>
        </authorList>
    </citation>
    <scope>NUCLEOTIDE SEQUENCE [LARGE SCALE GENOMIC DNA]</scope>
    <source>
        <strain evidence="4">OARG1902GOOAL</strain>
        <tissue evidence="4">Muscle</tissue>
    </source>
</reference>
<protein>
    <recommendedName>
        <fullName evidence="3">Ig-like domain-containing protein</fullName>
    </recommendedName>
</protein>
<proteinExistence type="predicted"/>
<feature type="chain" id="PRO_5026140996" description="Ig-like domain-containing protein" evidence="2">
    <location>
        <begin position="30"/>
        <end position="283"/>
    </location>
</feature>
<organism evidence="4 5">
    <name type="scientific">Channa argus</name>
    <name type="common">Northern snakehead</name>
    <name type="synonym">Ophicephalus argus</name>
    <dbReference type="NCBI Taxonomy" id="215402"/>
    <lineage>
        <taxon>Eukaryota</taxon>
        <taxon>Metazoa</taxon>
        <taxon>Chordata</taxon>
        <taxon>Craniata</taxon>
        <taxon>Vertebrata</taxon>
        <taxon>Euteleostomi</taxon>
        <taxon>Actinopterygii</taxon>
        <taxon>Neopterygii</taxon>
        <taxon>Teleostei</taxon>
        <taxon>Neoteleostei</taxon>
        <taxon>Acanthomorphata</taxon>
        <taxon>Anabantaria</taxon>
        <taxon>Anabantiformes</taxon>
        <taxon>Channoidei</taxon>
        <taxon>Channidae</taxon>
        <taxon>Channa</taxon>
    </lineage>
</organism>
<dbReference type="Gene3D" id="2.60.40.10">
    <property type="entry name" value="Immunoglobulins"/>
    <property type="match status" value="1"/>
</dbReference>
<dbReference type="PANTHER" id="PTHR11422:SF11">
    <property type="entry name" value="IG-LIKE DOMAIN-CONTAINING PROTEIN"/>
    <property type="match status" value="1"/>
</dbReference>
<sequence>MRQRRTMAEFRRILMVLFLILMIHVTVTGQFSFFTVRDGDDVTLPCGNVRDDQEKCDTTNWFFNRLRHTVELVTSGQIDKTKISKSKSHRLSVTENCSLVIKKVTNEDVGQYNCRRQEQYFAVELSVVALTERRDNNQVTLTCSVWTYDACRHTIKWFLKGKVVEKENNDLKTSQSDCSANLTFKDSHFIYSTKKYDLLQCDVTHSITKEVKQFIFRPQSSGEKTGEEATTATTEKTPTSATITATEYQEVFPVWVRVSIVSVALAALITTVVVVNIWKRIKG</sequence>
<feature type="transmembrane region" description="Helical" evidence="1">
    <location>
        <begin position="254"/>
        <end position="278"/>
    </location>
</feature>
<feature type="signal peptide" evidence="2">
    <location>
        <begin position="1"/>
        <end position="29"/>
    </location>
</feature>
<keyword evidence="5" id="KW-1185">Reference proteome</keyword>